<keyword evidence="2" id="KW-1133">Transmembrane helix</keyword>
<dbReference type="EMBL" id="JACOOH010000006">
    <property type="protein sequence ID" value="MBC5622422.1"/>
    <property type="molecule type" value="Genomic_DNA"/>
</dbReference>
<dbReference type="PANTHER" id="PTHR30576:SF8">
    <property type="entry name" value="UNDECAPRENYL-PHOSPHATE GALACTOSE PHOSPHOTRANSFERASE"/>
    <property type="match status" value="1"/>
</dbReference>
<comment type="similarity">
    <text evidence="1">Belongs to the bacterial sugar transferase family.</text>
</comment>
<organism evidence="4 5">
    <name type="scientific">Butyricimonas hominis</name>
    <dbReference type="NCBI Taxonomy" id="2763032"/>
    <lineage>
        <taxon>Bacteria</taxon>
        <taxon>Pseudomonadati</taxon>
        <taxon>Bacteroidota</taxon>
        <taxon>Bacteroidia</taxon>
        <taxon>Bacteroidales</taxon>
        <taxon>Odoribacteraceae</taxon>
        <taxon>Butyricimonas</taxon>
    </lineage>
</organism>
<accession>A0ABR7D3U6</accession>
<keyword evidence="4" id="KW-0808">Transferase</keyword>
<sequence>MNRVFYCRYLKRLLDIFFSLLGLLLLAPVLLVLSICIVFSMGFPVFFFQERVGKDGEVFNVIKFRSMNDRRDKEGNLLSNKERLTKLGVFIRKFSLDELPQLLNVLKGDMSLIGPRPLYKVYLPYYTENESRRHSVRPGITGWAQVNGRNHLDWDTRLAMDIYYVDQLSLCLDVEIFFITVLKVLKSGDVVVALDPRVNIPLNEYRKNAVKKA</sequence>
<feature type="transmembrane region" description="Helical" evidence="2">
    <location>
        <begin position="20"/>
        <end position="47"/>
    </location>
</feature>
<reference evidence="4 5" key="1">
    <citation type="submission" date="2020-08" db="EMBL/GenBank/DDBJ databases">
        <title>Genome public.</title>
        <authorList>
            <person name="Liu C."/>
            <person name="Sun Q."/>
        </authorList>
    </citation>
    <scope>NUCLEOTIDE SEQUENCE [LARGE SCALE GENOMIC DNA]</scope>
    <source>
        <strain evidence="4 5">NSJ-56</strain>
    </source>
</reference>
<evidence type="ECO:0000256" key="2">
    <source>
        <dbReference type="SAM" id="Phobius"/>
    </source>
</evidence>
<dbReference type="RefSeq" id="WP_186977096.1">
    <property type="nucleotide sequence ID" value="NZ_JACOOH010000006.1"/>
</dbReference>
<name>A0ABR7D3U6_9BACT</name>
<dbReference type="PANTHER" id="PTHR30576">
    <property type="entry name" value="COLANIC BIOSYNTHESIS UDP-GLUCOSE LIPID CARRIER TRANSFERASE"/>
    <property type="match status" value="1"/>
</dbReference>
<proteinExistence type="inferred from homology"/>
<keyword evidence="5" id="KW-1185">Reference proteome</keyword>
<evidence type="ECO:0000256" key="1">
    <source>
        <dbReference type="ARBA" id="ARBA00006464"/>
    </source>
</evidence>
<dbReference type="Pfam" id="PF02397">
    <property type="entry name" value="Bac_transf"/>
    <property type="match status" value="1"/>
</dbReference>
<dbReference type="Proteomes" id="UP000646484">
    <property type="component" value="Unassembled WGS sequence"/>
</dbReference>
<dbReference type="InterPro" id="IPR003362">
    <property type="entry name" value="Bact_transf"/>
</dbReference>
<protein>
    <submittedName>
        <fullName evidence="4">Sugar transferase</fullName>
    </submittedName>
</protein>
<feature type="domain" description="Bacterial sugar transferase" evidence="3">
    <location>
        <begin position="11"/>
        <end position="186"/>
    </location>
</feature>
<comment type="caution">
    <text evidence="4">The sequence shown here is derived from an EMBL/GenBank/DDBJ whole genome shotgun (WGS) entry which is preliminary data.</text>
</comment>
<evidence type="ECO:0000313" key="4">
    <source>
        <dbReference type="EMBL" id="MBC5622422.1"/>
    </source>
</evidence>
<keyword evidence="2" id="KW-0472">Membrane</keyword>
<gene>
    <name evidence="4" type="ORF">H8S64_15080</name>
</gene>
<evidence type="ECO:0000313" key="5">
    <source>
        <dbReference type="Proteomes" id="UP000646484"/>
    </source>
</evidence>
<evidence type="ECO:0000259" key="3">
    <source>
        <dbReference type="Pfam" id="PF02397"/>
    </source>
</evidence>
<dbReference type="GO" id="GO:0016740">
    <property type="term" value="F:transferase activity"/>
    <property type="evidence" value="ECO:0007669"/>
    <property type="project" value="UniProtKB-KW"/>
</dbReference>
<keyword evidence="2" id="KW-0812">Transmembrane</keyword>